<dbReference type="EMBL" id="PKPP01000468">
    <property type="protein sequence ID" value="PWA92380.1"/>
    <property type="molecule type" value="Genomic_DNA"/>
</dbReference>
<dbReference type="AlphaFoldDB" id="A0A2U1Q2Y5"/>
<sequence length="98" mass="10731">MRVRAIFQVATSISHQVGLCTGRLTISRPILCPFRLLLTAPGGIGWWPSQVVTFLDDHETGSAQALIYLECTNAFHTQVTLEGVKQGLESFEAKADNT</sequence>
<reference evidence="1 2" key="1">
    <citation type="journal article" date="2018" name="Mol. Plant">
        <title>The genome of Artemisia annua provides insight into the evolution of Asteraceae family and artemisinin biosynthesis.</title>
        <authorList>
            <person name="Shen Q."/>
            <person name="Zhang L."/>
            <person name="Liao Z."/>
            <person name="Wang S."/>
            <person name="Yan T."/>
            <person name="Shi P."/>
            <person name="Liu M."/>
            <person name="Fu X."/>
            <person name="Pan Q."/>
            <person name="Wang Y."/>
            <person name="Lv Z."/>
            <person name="Lu X."/>
            <person name="Zhang F."/>
            <person name="Jiang W."/>
            <person name="Ma Y."/>
            <person name="Chen M."/>
            <person name="Hao X."/>
            <person name="Li L."/>
            <person name="Tang Y."/>
            <person name="Lv G."/>
            <person name="Zhou Y."/>
            <person name="Sun X."/>
            <person name="Brodelius P.E."/>
            <person name="Rose J.K.C."/>
            <person name="Tang K."/>
        </authorList>
    </citation>
    <scope>NUCLEOTIDE SEQUENCE [LARGE SCALE GENOMIC DNA]</scope>
    <source>
        <strain evidence="2">cv. Huhao1</strain>
        <tissue evidence="1">Leaf</tissue>
    </source>
</reference>
<comment type="caution">
    <text evidence="1">The sequence shown here is derived from an EMBL/GenBank/DDBJ whole genome shotgun (WGS) entry which is preliminary data.</text>
</comment>
<dbReference type="Proteomes" id="UP000245207">
    <property type="component" value="Unassembled WGS sequence"/>
</dbReference>
<name>A0A2U1Q2Y5_ARTAN</name>
<organism evidence="1 2">
    <name type="scientific">Artemisia annua</name>
    <name type="common">Sweet wormwood</name>
    <dbReference type="NCBI Taxonomy" id="35608"/>
    <lineage>
        <taxon>Eukaryota</taxon>
        <taxon>Viridiplantae</taxon>
        <taxon>Streptophyta</taxon>
        <taxon>Embryophyta</taxon>
        <taxon>Tracheophyta</taxon>
        <taxon>Spermatophyta</taxon>
        <taxon>Magnoliopsida</taxon>
        <taxon>eudicotyledons</taxon>
        <taxon>Gunneridae</taxon>
        <taxon>Pentapetalae</taxon>
        <taxon>asterids</taxon>
        <taxon>campanulids</taxon>
        <taxon>Asterales</taxon>
        <taxon>Asteraceae</taxon>
        <taxon>Asteroideae</taxon>
        <taxon>Anthemideae</taxon>
        <taxon>Artemisiinae</taxon>
        <taxon>Artemisia</taxon>
    </lineage>
</organism>
<protein>
    <submittedName>
        <fullName evidence="1">Uncharacterized protein</fullName>
    </submittedName>
</protein>
<gene>
    <name evidence="1" type="ORF">CTI12_AA079860</name>
</gene>
<evidence type="ECO:0000313" key="2">
    <source>
        <dbReference type="Proteomes" id="UP000245207"/>
    </source>
</evidence>
<proteinExistence type="predicted"/>
<keyword evidence="2" id="KW-1185">Reference proteome</keyword>
<evidence type="ECO:0000313" key="1">
    <source>
        <dbReference type="EMBL" id="PWA92380.1"/>
    </source>
</evidence>
<accession>A0A2U1Q2Y5</accession>